<dbReference type="InterPro" id="IPR044068">
    <property type="entry name" value="CB"/>
</dbReference>
<comment type="caution">
    <text evidence="5">The sequence shown here is derived from an EMBL/GenBank/DDBJ whole genome shotgun (WGS) entry which is preliminary data.</text>
</comment>
<organism evidence="5 6">
    <name type="scientific">Metaclostridioides mangenotii</name>
    <dbReference type="NCBI Taxonomy" id="1540"/>
    <lineage>
        <taxon>Bacteria</taxon>
        <taxon>Bacillati</taxon>
        <taxon>Bacillota</taxon>
        <taxon>Clostridia</taxon>
        <taxon>Peptostreptococcales</taxon>
        <taxon>Peptostreptococcaceae</taxon>
        <taxon>Metaclostridioides</taxon>
    </lineage>
</organism>
<evidence type="ECO:0000256" key="3">
    <source>
        <dbReference type="PROSITE-ProRule" id="PRU01248"/>
    </source>
</evidence>
<gene>
    <name evidence="5" type="ORF">J2Z43_000570</name>
</gene>
<dbReference type="PROSITE" id="PS51900">
    <property type="entry name" value="CB"/>
    <property type="match status" value="1"/>
</dbReference>
<dbReference type="InterPro" id="IPR010998">
    <property type="entry name" value="Integrase_recombinase_N"/>
</dbReference>
<feature type="domain" description="Core-binding (CB)" evidence="4">
    <location>
        <begin position="1"/>
        <end position="83"/>
    </location>
</feature>
<evidence type="ECO:0000313" key="6">
    <source>
        <dbReference type="Proteomes" id="UP000767291"/>
    </source>
</evidence>
<dbReference type="Proteomes" id="UP000767291">
    <property type="component" value="Unassembled WGS sequence"/>
</dbReference>
<evidence type="ECO:0000256" key="1">
    <source>
        <dbReference type="ARBA" id="ARBA00008857"/>
    </source>
</evidence>
<dbReference type="InterPro" id="IPR004107">
    <property type="entry name" value="Integrase_SAM-like_N"/>
</dbReference>
<dbReference type="Pfam" id="PF02899">
    <property type="entry name" value="Phage_int_SAM_1"/>
    <property type="match status" value="1"/>
</dbReference>
<dbReference type="InterPro" id="IPR011010">
    <property type="entry name" value="DNA_brk_join_enz"/>
</dbReference>
<dbReference type="EMBL" id="JAGGJX010000001">
    <property type="protein sequence ID" value="MBP1854180.1"/>
    <property type="molecule type" value="Genomic_DNA"/>
</dbReference>
<dbReference type="SUPFAM" id="SSF56349">
    <property type="entry name" value="DNA breaking-rejoining enzymes"/>
    <property type="match status" value="1"/>
</dbReference>
<proteinExistence type="inferred from homology"/>
<dbReference type="Gene3D" id="1.10.150.130">
    <property type="match status" value="1"/>
</dbReference>
<accession>A0ABS4E8C2</accession>
<evidence type="ECO:0000259" key="4">
    <source>
        <dbReference type="PROSITE" id="PS51900"/>
    </source>
</evidence>
<keyword evidence="2 3" id="KW-0238">DNA-binding</keyword>
<reference evidence="5 6" key="1">
    <citation type="submission" date="2021-03" db="EMBL/GenBank/DDBJ databases">
        <title>Genomic Encyclopedia of Type Strains, Phase IV (KMG-IV): sequencing the most valuable type-strain genomes for metagenomic binning, comparative biology and taxonomic classification.</title>
        <authorList>
            <person name="Goeker M."/>
        </authorList>
    </citation>
    <scope>NUCLEOTIDE SEQUENCE [LARGE SCALE GENOMIC DNA]</scope>
    <source>
        <strain evidence="5 6">DSM 1289</strain>
    </source>
</reference>
<keyword evidence="6" id="KW-1185">Reference proteome</keyword>
<sequence length="90" mass="10676">MQLNELIEEFLMELEIRNSSKETIRSHKNSLKIFNEYLGDVEIEEVKSIDVKAFTIFNKERGLKQKSQNIYISSIRALYSYLIEEDIVMK</sequence>
<evidence type="ECO:0000313" key="5">
    <source>
        <dbReference type="EMBL" id="MBP1854180.1"/>
    </source>
</evidence>
<comment type="similarity">
    <text evidence="1">Belongs to the 'phage' integrase family.</text>
</comment>
<dbReference type="RefSeq" id="WP_209455740.1">
    <property type="nucleotide sequence ID" value="NZ_BAAACS010000017.1"/>
</dbReference>
<evidence type="ECO:0000256" key="2">
    <source>
        <dbReference type="ARBA" id="ARBA00023125"/>
    </source>
</evidence>
<protein>
    <submittedName>
        <fullName evidence="5">Site-specific recombinase XerD</fullName>
    </submittedName>
</protein>
<name>A0ABS4E8C2_9FIRM</name>